<dbReference type="GO" id="GO:0005737">
    <property type="term" value="C:cytoplasm"/>
    <property type="evidence" value="ECO:0007669"/>
    <property type="project" value="UniProtKB-SubCell"/>
</dbReference>
<keyword evidence="3" id="KW-0143">Chaperone</keyword>
<dbReference type="EMBL" id="UOEJ01000167">
    <property type="protein sequence ID" value="VAW03034.1"/>
    <property type="molecule type" value="Genomic_DNA"/>
</dbReference>
<evidence type="ECO:0000256" key="2">
    <source>
        <dbReference type="ARBA" id="ARBA00022490"/>
    </source>
</evidence>
<proteinExistence type="predicted"/>
<sequence>MNAARINISGVLVSVNPKKIEQVKKTFEEMDGVEIHLQTDDGQLIVTVEEEHGGEIMLAVHRTEGVIAANLVYHNFELFRDIDPNSDEKKQSGMMI</sequence>
<dbReference type="AlphaFoldDB" id="A0A3B0T2J2"/>
<accession>A0A3B0T2J2</accession>
<dbReference type="GO" id="GO:0051224">
    <property type="term" value="P:negative regulation of protein transport"/>
    <property type="evidence" value="ECO:0007669"/>
    <property type="project" value="TreeGrafter"/>
</dbReference>
<dbReference type="PANTHER" id="PTHR38603:SF1">
    <property type="entry name" value="CHAPERONE NAPD"/>
    <property type="match status" value="1"/>
</dbReference>
<name>A0A3B0T2J2_9ZZZZ</name>
<gene>
    <name evidence="4" type="ORF">MNBD_ALPHA01-2166</name>
</gene>
<evidence type="ECO:0000256" key="3">
    <source>
        <dbReference type="ARBA" id="ARBA00023186"/>
    </source>
</evidence>
<keyword evidence="2" id="KW-0963">Cytoplasm</keyword>
<evidence type="ECO:0000313" key="4">
    <source>
        <dbReference type="EMBL" id="VAW03034.1"/>
    </source>
</evidence>
<evidence type="ECO:0008006" key="5">
    <source>
        <dbReference type="Google" id="ProtNLM"/>
    </source>
</evidence>
<protein>
    <recommendedName>
        <fullName evidence="5">Periplasmic nitrate reductase component NapD</fullName>
    </recommendedName>
</protein>
<dbReference type="InterPro" id="IPR005623">
    <property type="entry name" value="Chaperone_NapD_NO3_reduct"/>
</dbReference>
<dbReference type="Pfam" id="PF03927">
    <property type="entry name" value="NapD"/>
    <property type="match status" value="1"/>
</dbReference>
<reference evidence="4" key="1">
    <citation type="submission" date="2018-06" db="EMBL/GenBank/DDBJ databases">
        <authorList>
            <person name="Zhirakovskaya E."/>
        </authorList>
    </citation>
    <scope>NUCLEOTIDE SEQUENCE</scope>
</reference>
<dbReference type="PANTHER" id="PTHR38603">
    <property type="entry name" value="CHAPERONE NAPD"/>
    <property type="match status" value="1"/>
</dbReference>
<organism evidence="4">
    <name type="scientific">hydrothermal vent metagenome</name>
    <dbReference type="NCBI Taxonomy" id="652676"/>
    <lineage>
        <taxon>unclassified sequences</taxon>
        <taxon>metagenomes</taxon>
        <taxon>ecological metagenomes</taxon>
    </lineage>
</organism>
<dbReference type="Gene3D" id="3.30.70.920">
    <property type="match status" value="1"/>
</dbReference>
<comment type="subcellular location">
    <subcellularLocation>
        <location evidence="1">Cytoplasm</location>
    </subcellularLocation>
</comment>
<evidence type="ECO:0000256" key="1">
    <source>
        <dbReference type="ARBA" id="ARBA00004496"/>
    </source>
</evidence>